<dbReference type="InterPro" id="IPR052383">
    <property type="entry name" value="Anti-sigma-E_RseA-like"/>
</dbReference>
<feature type="domain" description="Anti sigma-E protein RseA N-terminal" evidence="2">
    <location>
        <begin position="7"/>
        <end position="76"/>
    </location>
</feature>
<dbReference type="PANTHER" id="PTHR38104">
    <property type="match status" value="1"/>
</dbReference>
<dbReference type="RefSeq" id="WP_068387680.1">
    <property type="nucleotide sequence ID" value="NZ_LSZO01000047.1"/>
</dbReference>
<dbReference type="Proteomes" id="UP000072660">
    <property type="component" value="Unassembled WGS sequence"/>
</dbReference>
<feature type="region of interest" description="Disordered" evidence="1">
    <location>
        <begin position="145"/>
        <end position="166"/>
    </location>
</feature>
<evidence type="ECO:0000259" key="2">
    <source>
        <dbReference type="Pfam" id="PF03872"/>
    </source>
</evidence>
<dbReference type="PANTHER" id="PTHR38104:SF1">
    <property type="entry name" value="ANTI-SIGMA-E FACTOR RSEA"/>
    <property type="match status" value="1"/>
</dbReference>
<comment type="caution">
    <text evidence="3">The sequence shown here is derived from an EMBL/GenBank/DDBJ whole genome shotgun (WGS) entry which is preliminary data.</text>
</comment>
<organism evidence="3 4">
    <name type="scientific">Ventosimonas gracilis</name>
    <dbReference type="NCBI Taxonomy" id="1680762"/>
    <lineage>
        <taxon>Bacteria</taxon>
        <taxon>Pseudomonadati</taxon>
        <taxon>Pseudomonadota</taxon>
        <taxon>Gammaproteobacteria</taxon>
        <taxon>Pseudomonadales</taxon>
        <taxon>Ventosimonadaceae</taxon>
        <taxon>Ventosimonas</taxon>
    </lineage>
</organism>
<proteinExistence type="predicted"/>
<dbReference type="GO" id="GO:0016989">
    <property type="term" value="F:sigma factor antagonist activity"/>
    <property type="evidence" value="ECO:0007669"/>
    <property type="project" value="InterPro"/>
</dbReference>
<evidence type="ECO:0000313" key="3">
    <source>
        <dbReference type="EMBL" id="KXU39050.1"/>
    </source>
</evidence>
<keyword evidence="4" id="KW-1185">Reference proteome</keyword>
<accession>A0A139SX76</accession>
<dbReference type="Gene3D" id="1.10.10.880">
    <property type="entry name" value="Anti sigma-E protein RseA, N-terminal domain"/>
    <property type="match status" value="1"/>
</dbReference>
<dbReference type="InterPro" id="IPR005572">
    <property type="entry name" value="Anti-sigma_E_RseA_N"/>
</dbReference>
<gene>
    <name evidence="3" type="ORF">AXE65_10650</name>
</gene>
<dbReference type="CDD" id="cd16328">
    <property type="entry name" value="RseA_N"/>
    <property type="match status" value="1"/>
</dbReference>
<reference evidence="3 4" key="1">
    <citation type="submission" date="2016-02" db="EMBL/GenBank/DDBJ databases">
        <authorList>
            <person name="Wen L."/>
            <person name="He K."/>
            <person name="Yang H."/>
        </authorList>
    </citation>
    <scope>NUCLEOTIDE SEQUENCE [LARGE SCALE GENOMIC DNA]</scope>
    <source>
        <strain evidence="3 4">CV58</strain>
    </source>
</reference>
<protein>
    <recommendedName>
        <fullName evidence="2">Anti sigma-E protein RseA N-terminal domain-containing protein</fullName>
    </recommendedName>
</protein>
<dbReference type="SUPFAM" id="SSF89069">
    <property type="entry name" value="N-terminal, cytoplasmic domain of anti-sigmaE factor RseA"/>
    <property type="match status" value="1"/>
</dbReference>
<dbReference type="InterPro" id="IPR036147">
    <property type="entry name" value="Anti-sigma_E_RseA_N_sf"/>
</dbReference>
<dbReference type="EMBL" id="LSZO01000047">
    <property type="protein sequence ID" value="KXU39050.1"/>
    <property type="molecule type" value="Genomic_DNA"/>
</dbReference>
<name>A0A139SX76_9GAMM</name>
<dbReference type="AlphaFoldDB" id="A0A139SX76"/>
<dbReference type="Pfam" id="PF03872">
    <property type="entry name" value="RseA_N"/>
    <property type="match status" value="1"/>
</dbReference>
<sequence>MNQNTLHESLSALMDGEASELELQRLLKQSESQALRQQWQRWQIARAVLHGQKQSLAPLYLAERVSAALHAAPKASPIAQGKRVTRRGLWRVGGQWAMAASVTLAVLGGVRFYQSSEPPDNLPMQTAAPAPFNLPLAETPQLAGFGSSAERTEAKASPQWPSEQANWQQTQRLRNYLLQHHRQSAQQQGIDGMLPDARAASFNER</sequence>
<evidence type="ECO:0000313" key="4">
    <source>
        <dbReference type="Proteomes" id="UP000072660"/>
    </source>
</evidence>
<dbReference type="OrthoDB" id="5734981at2"/>
<evidence type="ECO:0000256" key="1">
    <source>
        <dbReference type="SAM" id="MobiDB-lite"/>
    </source>
</evidence>